<reference evidence="6 7" key="1">
    <citation type="submission" date="2013-03" db="EMBL/GenBank/DDBJ databases">
        <title>Assembly of a new bacterial strain Brevibacillus borstelensis AK1.</title>
        <authorList>
            <person name="Rajan I."/>
            <person name="PoliReddy D."/>
            <person name="Sugumar T."/>
            <person name="Rathinam K."/>
            <person name="Alqarawi S."/>
            <person name="Khalil A.B."/>
            <person name="Sivakumar N."/>
        </authorList>
    </citation>
    <scope>NUCLEOTIDE SEQUENCE [LARGE SCALE GENOMIC DNA]</scope>
    <source>
        <strain evidence="6 7">AK1</strain>
    </source>
</reference>
<evidence type="ECO:0000256" key="1">
    <source>
        <dbReference type="ARBA" id="ARBA00023015"/>
    </source>
</evidence>
<keyword evidence="2 4" id="KW-0238">DNA-binding</keyword>
<organism evidence="6 7">
    <name type="scientific">Brevibacillus borstelensis AK1</name>
    <dbReference type="NCBI Taxonomy" id="1300222"/>
    <lineage>
        <taxon>Bacteria</taxon>
        <taxon>Bacillati</taxon>
        <taxon>Bacillota</taxon>
        <taxon>Bacilli</taxon>
        <taxon>Bacillales</taxon>
        <taxon>Paenibacillaceae</taxon>
        <taxon>Brevibacillus</taxon>
    </lineage>
</organism>
<dbReference type="OrthoDB" id="9815924at2"/>
<dbReference type="InterPro" id="IPR001647">
    <property type="entry name" value="HTH_TetR"/>
</dbReference>
<dbReference type="SUPFAM" id="SSF48498">
    <property type="entry name" value="Tetracyclin repressor-like, C-terminal domain"/>
    <property type="match status" value="1"/>
</dbReference>
<dbReference type="Pfam" id="PF13305">
    <property type="entry name" value="TetR_C_33"/>
    <property type="match status" value="1"/>
</dbReference>
<dbReference type="EMBL" id="APBN01000006">
    <property type="protein sequence ID" value="EMT51705.1"/>
    <property type="molecule type" value="Genomic_DNA"/>
</dbReference>
<dbReference type="PROSITE" id="PS50977">
    <property type="entry name" value="HTH_TETR_2"/>
    <property type="match status" value="1"/>
</dbReference>
<dbReference type="STRING" id="1300222.I532_15221"/>
<dbReference type="AlphaFoldDB" id="M8E8A9"/>
<dbReference type="GeneID" id="89501650"/>
<dbReference type="SUPFAM" id="SSF46689">
    <property type="entry name" value="Homeodomain-like"/>
    <property type="match status" value="1"/>
</dbReference>
<evidence type="ECO:0000259" key="5">
    <source>
        <dbReference type="PROSITE" id="PS50977"/>
    </source>
</evidence>
<dbReference type="PANTHER" id="PTHR30055:SF226">
    <property type="entry name" value="HTH-TYPE TRANSCRIPTIONAL REGULATOR PKSA"/>
    <property type="match status" value="1"/>
</dbReference>
<dbReference type="InterPro" id="IPR009057">
    <property type="entry name" value="Homeodomain-like_sf"/>
</dbReference>
<dbReference type="InterPro" id="IPR025996">
    <property type="entry name" value="MT1864/Rv1816-like_C"/>
</dbReference>
<dbReference type="PRINTS" id="PR00455">
    <property type="entry name" value="HTHTETR"/>
</dbReference>
<dbReference type="Gene3D" id="1.10.357.10">
    <property type="entry name" value="Tetracycline Repressor, domain 2"/>
    <property type="match status" value="1"/>
</dbReference>
<evidence type="ECO:0000313" key="7">
    <source>
        <dbReference type="Proteomes" id="UP000012081"/>
    </source>
</evidence>
<feature type="domain" description="HTH tetR-type" evidence="5">
    <location>
        <begin position="10"/>
        <end position="70"/>
    </location>
</feature>
<dbReference type="InterPro" id="IPR050109">
    <property type="entry name" value="HTH-type_TetR-like_transc_reg"/>
</dbReference>
<dbReference type="GO" id="GO:0000976">
    <property type="term" value="F:transcription cis-regulatory region binding"/>
    <property type="evidence" value="ECO:0007669"/>
    <property type="project" value="TreeGrafter"/>
</dbReference>
<keyword evidence="7" id="KW-1185">Reference proteome</keyword>
<dbReference type="RefSeq" id="WP_003389274.1">
    <property type="nucleotide sequence ID" value="NZ_APBN01000006.1"/>
</dbReference>
<comment type="caution">
    <text evidence="6">The sequence shown here is derived from an EMBL/GenBank/DDBJ whole genome shotgun (WGS) entry which is preliminary data.</text>
</comment>
<sequence length="213" mass="24152">MTNKQEQRSEETKRSILTAAGRLFAERGYDAVTMREIAKAAGCSHTTIYIYFKDKEALLHHLAMEPLQALFAEMEAGVQNHLLSADERLLAVSTSFIRFCLLNRSMYPLFFMAKSSRVDEKEPSLELQHLRNQLFGLLKDAVIACLPPHLTEEQSWAYARVYFFTLHGVIGTYSQSDETFDMLMERLAPTFELALRVALAGCKQIAHEEAAAK</sequence>
<name>M8E8A9_9BACL</name>
<feature type="DNA-binding region" description="H-T-H motif" evidence="4">
    <location>
        <begin position="33"/>
        <end position="52"/>
    </location>
</feature>
<protein>
    <submittedName>
        <fullName evidence="6">Transcriptional regulator</fullName>
    </submittedName>
</protein>
<dbReference type="Pfam" id="PF00440">
    <property type="entry name" value="TetR_N"/>
    <property type="match status" value="1"/>
</dbReference>
<dbReference type="PATRIC" id="fig|1300222.3.peg.3184"/>
<dbReference type="Proteomes" id="UP000012081">
    <property type="component" value="Unassembled WGS sequence"/>
</dbReference>
<keyword evidence="1" id="KW-0805">Transcription regulation</keyword>
<keyword evidence="3" id="KW-0804">Transcription</keyword>
<evidence type="ECO:0000256" key="2">
    <source>
        <dbReference type="ARBA" id="ARBA00023125"/>
    </source>
</evidence>
<gene>
    <name evidence="6" type="ORF">I532_15221</name>
</gene>
<dbReference type="InterPro" id="IPR036271">
    <property type="entry name" value="Tet_transcr_reg_TetR-rel_C_sf"/>
</dbReference>
<proteinExistence type="predicted"/>
<dbReference type="GO" id="GO:0045892">
    <property type="term" value="P:negative regulation of DNA-templated transcription"/>
    <property type="evidence" value="ECO:0007669"/>
    <property type="project" value="UniProtKB-ARBA"/>
</dbReference>
<dbReference type="PANTHER" id="PTHR30055">
    <property type="entry name" value="HTH-TYPE TRANSCRIPTIONAL REGULATOR RUTR"/>
    <property type="match status" value="1"/>
</dbReference>
<dbReference type="GO" id="GO:0003700">
    <property type="term" value="F:DNA-binding transcription factor activity"/>
    <property type="evidence" value="ECO:0007669"/>
    <property type="project" value="TreeGrafter"/>
</dbReference>
<evidence type="ECO:0000256" key="3">
    <source>
        <dbReference type="ARBA" id="ARBA00023163"/>
    </source>
</evidence>
<accession>M8E8A9</accession>
<evidence type="ECO:0000313" key="6">
    <source>
        <dbReference type="EMBL" id="EMT51705.1"/>
    </source>
</evidence>
<dbReference type="FunFam" id="1.10.10.60:FF:000141">
    <property type="entry name" value="TetR family transcriptional regulator"/>
    <property type="match status" value="1"/>
</dbReference>
<evidence type="ECO:0000256" key="4">
    <source>
        <dbReference type="PROSITE-ProRule" id="PRU00335"/>
    </source>
</evidence>